<sequence length="58" mass="6563">MCDSVKVVAFKPKKVGYPLKGYPFKGIVASKCMEKNQYAHQEIGRIGKTKFRIGDNEK</sequence>
<keyword evidence="2" id="KW-1185">Reference proteome</keyword>
<evidence type="ECO:0000313" key="1">
    <source>
        <dbReference type="EMBL" id="BDY13830.1"/>
    </source>
</evidence>
<accession>A0ABM8FPE2</accession>
<organism evidence="1 2">
    <name type="scientific">Hydrogenimonas cancrithermarum</name>
    <dbReference type="NCBI Taxonomy" id="2993563"/>
    <lineage>
        <taxon>Bacteria</taxon>
        <taxon>Pseudomonadati</taxon>
        <taxon>Campylobacterota</taxon>
        <taxon>Epsilonproteobacteria</taxon>
        <taxon>Campylobacterales</taxon>
        <taxon>Hydrogenimonadaceae</taxon>
        <taxon>Hydrogenimonas</taxon>
    </lineage>
</organism>
<dbReference type="EMBL" id="AP027370">
    <property type="protein sequence ID" value="BDY13830.1"/>
    <property type="molecule type" value="Genomic_DNA"/>
</dbReference>
<proteinExistence type="predicted"/>
<evidence type="ECO:0000313" key="2">
    <source>
        <dbReference type="Proteomes" id="UP001321445"/>
    </source>
</evidence>
<reference evidence="1 2" key="1">
    <citation type="submission" date="2023-03" db="EMBL/GenBank/DDBJ databases">
        <title>Description of Hydrogenimonas sp. ISO32.</title>
        <authorList>
            <person name="Mino S."/>
            <person name="Fukazawa S."/>
            <person name="Sawabe T."/>
        </authorList>
    </citation>
    <scope>NUCLEOTIDE SEQUENCE [LARGE SCALE GENOMIC DNA]</scope>
    <source>
        <strain evidence="1 2">ISO32</strain>
    </source>
</reference>
<protein>
    <submittedName>
        <fullName evidence="1">Uncharacterized protein</fullName>
    </submittedName>
</protein>
<gene>
    <name evidence="1" type="ORF">HCR_21420</name>
</gene>
<dbReference type="Proteomes" id="UP001321445">
    <property type="component" value="Chromosome"/>
</dbReference>
<name>A0ABM8FPE2_9BACT</name>